<accession>A0A9J7MWQ3</accession>
<dbReference type="AlphaFoldDB" id="A0A9J7MWQ3"/>
<dbReference type="RefSeq" id="XP_035681650.1">
    <property type="nucleotide sequence ID" value="XM_035825757.1"/>
</dbReference>
<keyword evidence="2" id="KW-0812">Transmembrane</keyword>
<dbReference type="Proteomes" id="UP000001554">
    <property type="component" value="Chromosome 7"/>
</dbReference>
<feature type="region of interest" description="Disordered" evidence="1">
    <location>
        <begin position="1"/>
        <end position="23"/>
    </location>
</feature>
<keyword evidence="2" id="KW-1133">Transmembrane helix</keyword>
<feature type="transmembrane region" description="Helical" evidence="2">
    <location>
        <begin position="45"/>
        <end position="63"/>
    </location>
</feature>
<evidence type="ECO:0000256" key="2">
    <source>
        <dbReference type="SAM" id="Phobius"/>
    </source>
</evidence>
<sequence length="109" mass="12604">MSEDQKKMSPPSDTVPSEDTVQLNQGEKKVPLFVRFSPWETLKHILAVPFYITILFCASYYPYLQHCGIWFGALCGLITTIANLVYQIYALWKFKDFHLPVVQNSNKED</sequence>
<protein>
    <submittedName>
        <fullName evidence="4">Uncharacterized protein LOC118419390</fullName>
    </submittedName>
</protein>
<name>A0A9J7MWQ3_BRAFL</name>
<keyword evidence="3" id="KW-1185">Reference proteome</keyword>
<evidence type="ECO:0000256" key="1">
    <source>
        <dbReference type="SAM" id="MobiDB-lite"/>
    </source>
</evidence>
<dbReference type="GeneID" id="118419390"/>
<proteinExistence type="predicted"/>
<feature type="compositionally biased region" description="Polar residues" evidence="1">
    <location>
        <begin position="11"/>
        <end position="23"/>
    </location>
</feature>
<reference evidence="4" key="2">
    <citation type="submission" date="2025-08" db="UniProtKB">
        <authorList>
            <consortium name="RefSeq"/>
        </authorList>
    </citation>
    <scope>IDENTIFICATION</scope>
    <source>
        <strain evidence="4">S238N-H82</strain>
        <tissue evidence="4">Testes</tissue>
    </source>
</reference>
<evidence type="ECO:0000313" key="3">
    <source>
        <dbReference type="Proteomes" id="UP000001554"/>
    </source>
</evidence>
<dbReference type="KEGG" id="bfo:118419390"/>
<evidence type="ECO:0000313" key="4">
    <source>
        <dbReference type="RefSeq" id="XP_035681650.1"/>
    </source>
</evidence>
<feature type="transmembrane region" description="Helical" evidence="2">
    <location>
        <begin position="69"/>
        <end position="89"/>
    </location>
</feature>
<organism evidence="3 4">
    <name type="scientific">Branchiostoma floridae</name>
    <name type="common">Florida lancelet</name>
    <name type="synonym">Amphioxus</name>
    <dbReference type="NCBI Taxonomy" id="7739"/>
    <lineage>
        <taxon>Eukaryota</taxon>
        <taxon>Metazoa</taxon>
        <taxon>Chordata</taxon>
        <taxon>Cephalochordata</taxon>
        <taxon>Leptocardii</taxon>
        <taxon>Amphioxiformes</taxon>
        <taxon>Branchiostomatidae</taxon>
        <taxon>Branchiostoma</taxon>
    </lineage>
</organism>
<reference evidence="3" key="1">
    <citation type="journal article" date="2020" name="Nat. Ecol. Evol.">
        <title>Deeply conserved synteny resolves early events in vertebrate evolution.</title>
        <authorList>
            <person name="Simakov O."/>
            <person name="Marletaz F."/>
            <person name="Yue J.X."/>
            <person name="O'Connell B."/>
            <person name="Jenkins J."/>
            <person name="Brandt A."/>
            <person name="Calef R."/>
            <person name="Tung C.H."/>
            <person name="Huang T.K."/>
            <person name="Schmutz J."/>
            <person name="Satoh N."/>
            <person name="Yu J.K."/>
            <person name="Putnam N.H."/>
            <person name="Green R.E."/>
            <person name="Rokhsar D.S."/>
        </authorList>
    </citation>
    <scope>NUCLEOTIDE SEQUENCE [LARGE SCALE GENOMIC DNA]</scope>
    <source>
        <strain evidence="3">S238N-H82</strain>
    </source>
</reference>
<gene>
    <name evidence="4" type="primary">LOC118419390</name>
</gene>
<keyword evidence="2" id="KW-0472">Membrane</keyword>